<dbReference type="InterPro" id="IPR000304">
    <property type="entry name" value="Pyrroline-COOH_reductase"/>
</dbReference>
<dbReference type="Proteomes" id="UP001610100">
    <property type="component" value="Unassembled WGS sequence"/>
</dbReference>
<dbReference type="InterPro" id="IPR028939">
    <property type="entry name" value="P5C_Rdtase_cat_N"/>
</dbReference>
<evidence type="ECO:0000256" key="3">
    <source>
        <dbReference type="ARBA" id="ARBA00023002"/>
    </source>
</evidence>
<dbReference type="RefSeq" id="WP_344738036.1">
    <property type="nucleotide sequence ID" value="NZ_BAABAY010000001.1"/>
</dbReference>
<comment type="pathway">
    <text evidence="4">Amino-acid biosynthesis; L-proline biosynthesis; L-proline from L-glutamate 5-semialdehyde: step 1/1.</text>
</comment>
<evidence type="ECO:0000256" key="2">
    <source>
        <dbReference type="ARBA" id="ARBA00022857"/>
    </source>
</evidence>
<name>A0ABW7N075_9FLAO</name>
<reference evidence="8 9" key="1">
    <citation type="submission" date="2024-02" db="EMBL/GenBank/DDBJ databases">
        <title>A Gaetbulibacter species isolated from tidal flats and genomic insights of their niches.</title>
        <authorList>
            <person name="Ye Y."/>
        </authorList>
    </citation>
    <scope>NUCLEOTIDE SEQUENCE [LARGE SCALE GENOMIC DNA]</scope>
    <source>
        <strain evidence="8 9">KYW382</strain>
    </source>
</reference>
<evidence type="ECO:0000259" key="7">
    <source>
        <dbReference type="Pfam" id="PF14748"/>
    </source>
</evidence>
<evidence type="ECO:0000313" key="8">
    <source>
        <dbReference type="EMBL" id="MFH6772471.1"/>
    </source>
</evidence>
<sequence length="263" mass="28274">MKIAIIGTGNLGSAVAKGLIKNKTFSSLYLSDKNTGAVQQFNKEPYVTITNKNTEAVEASDILIFALQPRHIESVLKEVAPSITKEHVVLSVAAGYAISKIEAIIGQDKNIIRVMPNTAISIGKSMTCLAANTSGEKKIDMAQDIFNQLGTTMVIPEEHIQAATVICASGIAFWMRLIRATTQGAIQLGFEAHEAHKLAVQTCYGSASLLIESGNHPEQEIDRVTTPSGCTIEGLNEMEHQGLSSSLIKGLVASFEKINHLKQ</sequence>
<dbReference type="Gene3D" id="3.40.50.720">
    <property type="entry name" value="NAD(P)-binding Rossmann-like Domain"/>
    <property type="match status" value="1"/>
</dbReference>
<proteinExistence type="inferred from homology"/>
<evidence type="ECO:0000259" key="6">
    <source>
        <dbReference type="Pfam" id="PF03807"/>
    </source>
</evidence>
<comment type="similarity">
    <text evidence="1 4">Belongs to the pyrroline-5-carboxylate reductase family.</text>
</comment>
<keyword evidence="3 4" id="KW-0560">Oxidoreductase</keyword>
<comment type="caution">
    <text evidence="8">The sequence shown here is derived from an EMBL/GenBank/DDBJ whole genome shotgun (WGS) entry which is preliminary data.</text>
</comment>
<comment type="subcellular location">
    <subcellularLocation>
        <location evidence="4">Cytoplasm</location>
    </subcellularLocation>
</comment>
<keyword evidence="2 4" id="KW-0521">NADP</keyword>
<dbReference type="SUPFAM" id="SSF48179">
    <property type="entry name" value="6-phosphogluconate dehydrogenase C-terminal domain-like"/>
    <property type="match status" value="1"/>
</dbReference>
<accession>A0ABW7N075</accession>
<evidence type="ECO:0000256" key="1">
    <source>
        <dbReference type="ARBA" id="ARBA00005525"/>
    </source>
</evidence>
<feature type="domain" description="Pyrroline-5-carboxylate reductase dimerisation" evidence="7">
    <location>
        <begin position="157"/>
        <end position="259"/>
    </location>
</feature>
<dbReference type="Pfam" id="PF03807">
    <property type="entry name" value="F420_oxidored"/>
    <property type="match status" value="1"/>
</dbReference>
<organism evidence="8 9">
    <name type="scientific">Gaetbulibacter aestuarii</name>
    <dbReference type="NCBI Taxonomy" id="1502358"/>
    <lineage>
        <taxon>Bacteria</taxon>
        <taxon>Pseudomonadati</taxon>
        <taxon>Bacteroidota</taxon>
        <taxon>Flavobacteriia</taxon>
        <taxon>Flavobacteriales</taxon>
        <taxon>Flavobacteriaceae</taxon>
        <taxon>Gaetbulibacter</taxon>
    </lineage>
</organism>
<dbReference type="PANTHER" id="PTHR11645:SF0">
    <property type="entry name" value="PYRROLINE-5-CARBOXYLATE REDUCTASE 3"/>
    <property type="match status" value="1"/>
</dbReference>
<dbReference type="PANTHER" id="PTHR11645">
    <property type="entry name" value="PYRROLINE-5-CARBOXYLATE REDUCTASE"/>
    <property type="match status" value="1"/>
</dbReference>
<dbReference type="PIRSF" id="PIRSF000193">
    <property type="entry name" value="Pyrrol-5-carb_rd"/>
    <property type="match status" value="1"/>
</dbReference>
<comment type="catalytic activity">
    <reaction evidence="4">
        <text>L-proline + NAD(+) = (S)-1-pyrroline-5-carboxylate + NADH + 2 H(+)</text>
        <dbReference type="Rhea" id="RHEA:14105"/>
        <dbReference type="ChEBI" id="CHEBI:15378"/>
        <dbReference type="ChEBI" id="CHEBI:17388"/>
        <dbReference type="ChEBI" id="CHEBI:57540"/>
        <dbReference type="ChEBI" id="CHEBI:57945"/>
        <dbReference type="ChEBI" id="CHEBI:60039"/>
        <dbReference type="EC" id="1.5.1.2"/>
    </reaction>
</comment>
<feature type="domain" description="Pyrroline-5-carboxylate reductase catalytic N-terminal" evidence="6">
    <location>
        <begin position="2"/>
        <end position="95"/>
    </location>
</feature>
<dbReference type="Pfam" id="PF14748">
    <property type="entry name" value="P5CR_dimer"/>
    <property type="match status" value="1"/>
</dbReference>
<dbReference type="EMBL" id="JBAWKB010000003">
    <property type="protein sequence ID" value="MFH6772471.1"/>
    <property type="molecule type" value="Genomic_DNA"/>
</dbReference>
<protein>
    <recommendedName>
        <fullName evidence="4 5">Pyrroline-5-carboxylate reductase</fullName>
        <shortName evidence="4">P5C reductase</shortName>
        <shortName evidence="4">P5CR</shortName>
        <ecNumber evidence="4 5">1.5.1.2</ecNumber>
    </recommendedName>
    <alternativeName>
        <fullName evidence="4">PCA reductase</fullName>
    </alternativeName>
</protein>
<keyword evidence="9" id="KW-1185">Reference proteome</keyword>
<dbReference type="GO" id="GO:0004735">
    <property type="term" value="F:pyrroline-5-carboxylate reductase activity"/>
    <property type="evidence" value="ECO:0007669"/>
    <property type="project" value="UniProtKB-EC"/>
</dbReference>
<keyword evidence="4" id="KW-0028">Amino-acid biosynthesis</keyword>
<dbReference type="InterPro" id="IPR029036">
    <property type="entry name" value="P5CR_dimer"/>
</dbReference>
<dbReference type="SUPFAM" id="SSF51735">
    <property type="entry name" value="NAD(P)-binding Rossmann-fold domains"/>
    <property type="match status" value="1"/>
</dbReference>
<keyword evidence="4" id="KW-0641">Proline biosynthesis</keyword>
<evidence type="ECO:0000313" key="9">
    <source>
        <dbReference type="Proteomes" id="UP001610100"/>
    </source>
</evidence>
<dbReference type="EC" id="1.5.1.2" evidence="4 5"/>
<dbReference type="NCBIfam" id="TIGR00112">
    <property type="entry name" value="proC"/>
    <property type="match status" value="1"/>
</dbReference>
<evidence type="ECO:0000256" key="4">
    <source>
        <dbReference type="HAMAP-Rule" id="MF_01925"/>
    </source>
</evidence>
<evidence type="ECO:0000256" key="5">
    <source>
        <dbReference type="NCBIfam" id="TIGR00112"/>
    </source>
</evidence>
<dbReference type="InterPro" id="IPR008927">
    <property type="entry name" value="6-PGluconate_DH-like_C_sf"/>
</dbReference>
<keyword evidence="4" id="KW-0963">Cytoplasm</keyword>
<comment type="function">
    <text evidence="4">Catalyzes the reduction of 1-pyrroline-5-carboxylate (PCA) to L-proline.</text>
</comment>
<dbReference type="InterPro" id="IPR036291">
    <property type="entry name" value="NAD(P)-bd_dom_sf"/>
</dbReference>
<dbReference type="HAMAP" id="MF_01925">
    <property type="entry name" value="P5C_reductase"/>
    <property type="match status" value="1"/>
</dbReference>
<gene>
    <name evidence="4 8" type="primary">proC</name>
    <name evidence="8" type="ORF">V8G58_11045</name>
</gene>
<comment type="catalytic activity">
    <reaction evidence="4">
        <text>L-proline + NADP(+) = (S)-1-pyrroline-5-carboxylate + NADPH + 2 H(+)</text>
        <dbReference type="Rhea" id="RHEA:14109"/>
        <dbReference type="ChEBI" id="CHEBI:15378"/>
        <dbReference type="ChEBI" id="CHEBI:17388"/>
        <dbReference type="ChEBI" id="CHEBI:57783"/>
        <dbReference type="ChEBI" id="CHEBI:58349"/>
        <dbReference type="ChEBI" id="CHEBI:60039"/>
        <dbReference type="EC" id="1.5.1.2"/>
    </reaction>
</comment>
<dbReference type="Gene3D" id="1.10.3730.10">
    <property type="entry name" value="ProC C-terminal domain-like"/>
    <property type="match status" value="1"/>
</dbReference>